<dbReference type="EMBL" id="BORT01000014">
    <property type="protein sequence ID" value="GIO48511.1"/>
    <property type="molecule type" value="Genomic_DNA"/>
</dbReference>
<evidence type="ECO:0000313" key="1">
    <source>
        <dbReference type="EMBL" id="GIO48511.1"/>
    </source>
</evidence>
<evidence type="ECO:0000313" key="2">
    <source>
        <dbReference type="Proteomes" id="UP000682811"/>
    </source>
</evidence>
<sequence length="85" mass="10098">MPHAEKKEMVETATRLGQEYIKKHYNADFVVKDYQFIDPYIDSTVYLHGYIKGYEDIDISVAYNYKRKEINDVSGPDWFIDSRKP</sequence>
<accession>A0A919YD53</accession>
<reference evidence="1 2" key="1">
    <citation type="submission" date="2021-03" db="EMBL/GenBank/DDBJ databases">
        <title>Antimicrobial resistance genes in bacteria isolated from Japanese honey, and their potential for conferring macrolide and lincosamide resistance in the American foulbrood pathogen Paenibacillus larvae.</title>
        <authorList>
            <person name="Okamoto M."/>
            <person name="Kumagai M."/>
            <person name="Kanamori H."/>
            <person name="Takamatsu D."/>
        </authorList>
    </citation>
    <scope>NUCLEOTIDE SEQUENCE [LARGE SCALE GENOMIC DNA]</scope>
    <source>
        <strain evidence="1 2">J34TS1</strain>
    </source>
</reference>
<evidence type="ECO:0008006" key="3">
    <source>
        <dbReference type="Google" id="ProtNLM"/>
    </source>
</evidence>
<gene>
    <name evidence="1" type="ORF">J34TS1_32760</name>
</gene>
<protein>
    <recommendedName>
        <fullName evidence="3">DUF1433 domain-containing protein</fullName>
    </recommendedName>
</protein>
<organism evidence="1 2">
    <name type="scientific">Paenibacillus azoreducens</name>
    <dbReference type="NCBI Taxonomy" id="116718"/>
    <lineage>
        <taxon>Bacteria</taxon>
        <taxon>Bacillati</taxon>
        <taxon>Bacillota</taxon>
        <taxon>Bacilli</taxon>
        <taxon>Bacillales</taxon>
        <taxon>Paenibacillaceae</taxon>
        <taxon>Paenibacillus</taxon>
    </lineage>
</organism>
<proteinExistence type="predicted"/>
<dbReference type="AlphaFoldDB" id="A0A919YD53"/>
<dbReference type="RefSeq" id="WP_212979156.1">
    <property type="nucleotide sequence ID" value="NZ_AP025343.1"/>
</dbReference>
<name>A0A919YD53_9BACL</name>
<comment type="caution">
    <text evidence="1">The sequence shown here is derived from an EMBL/GenBank/DDBJ whole genome shotgun (WGS) entry which is preliminary data.</text>
</comment>
<dbReference type="Proteomes" id="UP000682811">
    <property type="component" value="Unassembled WGS sequence"/>
</dbReference>
<keyword evidence="2" id="KW-1185">Reference proteome</keyword>